<dbReference type="SUPFAM" id="SSF48264">
    <property type="entry name" value="Cytochrome P450"/>
    <property type="match status" value="1"/>
</dbReference>
<keyword evidence="3" id="KW-0479">Metal-binding</keyword>
<proteinExistence type="inferred from homology"/>
<accession>A0ABT3T870</accession>
<comment type="similarity">
    <text evidence="2 3">Belongs to the cytochrome P450 family.</text>
</comment>
<evidence type="ECO:0000256" key="3">
    <source>
        <dbReference type="RuleBase" id="RU000461"/>
    </source>
</evidence>
<organism evidence="4 5">
    <name type="scientific">Candidatus Marimicrobium litorale</name>
    <dbReference type="NCBI Taxonomy" id="2518991"/>
    <lineage>
        <taxon>Bacteria</taxon>
        <taxon>Pseudomonadati</taxon>
        <taxon>Pseudomonadota</taxon>
        <taxon>Gammaproteobacteria</taxon>
        <taxon>Cellvibrionales</taxon>
        <taxon>Halieaceae</taxon>
        <taxon>Marimicrobium</taxon>
    </lineage>
</organism>
<dbReference type="PROSITE" id="PS00086">
    <property type="entry name" value="CYTOCHROME_P450"/>
    <property type="match status" value="1"/>
</dbReference>
<dbReference type="InterPro" id="IPR001128">
    <property type="entry name" value="Cyt_P450"/>
</dbReference>
<evidence type="ECO:0000256" key="2">
    <source>
        <dbReference type="ARBA" id="ARBA00010617"/>
    </source>
</evidence>
<dbReference type="RefSeq" id="WP_279250164.1">
    <property type="nucleotide sequence ID" value="NZ_SHNO01000001.1"/>
</dbReference>
<name>A0ABT3T870_9GAMM</name>
<gene>
    <name evidence="4" type="ORF">EYC82_13965</name>
</gene>
<dbReference type="Pfam" id="PF00067">
    <property type="entry name" value="p450"/>
    <property type="match status" value="1"/>
</dbReference>
<evidence type="ECO:0000256" key="1">
    <source>
        <dbReference type="ARBA" id="ARBA00001971"/>
    </source>
</evidence>
<keyword evidence="3" id="KW-0349">Heme</keyword>
<dbReference type="PANTHER" id="PTHR46696">
    <property type="entry name" value="P450, PUTATIVE (EUROFUNG)-RELATED"/>
    <property type="match status" value="1"/>
</dbReference>
<comment type="caution">
    <text evidence="4">The sequence shown here is derived from an EMBL/GenBank/DDBJ whole genome shotgun (WGS) entry which is preliminary data.</text>
</comment>
<dbReference type="InterPro" id="IPR017972">
    <property type="entry name" value="Cyt_P450_CS"/>
</dbReference>
<sequence length="387" mass="43186">MIDWYYDTLPGDSFAAALCALRREGAVVPAMALGGAMPIHYIIGHAALAKAFRDGDQFPPGHAYQIISLPFIGKTFMSMNEDQHRQWRPPMTPSFRRTAVERMDRERLAQIGHDLLDELGGQTRADLVQAFTRRYAFRVICDQLGLPVEQERDYYQWSMDLMFGGRDLQKSQAADRKLTAMVAPVIAARRRHPQDDQISRWLDTQVDGSPIGEASMLAHIRLFFTAGATTTSDAMGNLFHALLTHPESWERCVSNPEKQANAVQELLRWNPPVAAQPRFTRPDGPVELAGVSIPPNTPVLFGIAAANRDPEIFEDPDRFDIDRDTRTLLSFGPGLRTCPGMHLAQKNLETALRLVAERLPGLRLREGEASVPEGILLRGVGTLPVSW</sequence>
<dbReference type="Proteomes" id="UP001143304">
    <property type="component" value="Unassembled WGS sequence"/>
</dbReference>
<keyword evidence="3" id="KW-0560">Oxidoreductase</keyword>
<dbReference type="EMBL" id="SHNO01000001">
    <property type="protein sequence ID" value="MCX2978468.1"/>
    <property type="molecule type" value="Genomic_DNA"/>
</dbReference>
<keyword evidence="5" id="KW-1185">Reference proteome</keyword>
<dbReference type="Gene3D" id="1.10.630.10">
    <property type="entry name" value="Cytochrome P450"/>
    <property type="match status" value="1"/>
</dbReference>
<dbReference type="PANTHER" id="PTHR46696:SF1">
    <property type="entry name" value="CYTOCHROME P450 YJIB-RELATED"/>
    <property type="match status" value="1"/>
</dbReference>
<reference evidence="4" key="1">
    <citation type="submission" date="2019-02" db="EMBL/GenBank/DDBJ databases">
        <authorList>
            <person name="Li S.-H."/>
        </authorList>
    </citation>
    <scope>NUCLEOTIDE SEQUENCE</scope>
    <source>
        <strain evidence="4">IMCC11814</strain>
    </source>
</reference>
<dbReference type="InterPro" id="IPR002397">
    <property type="entry name" value="Cyt_P450_B"/>
</dbReference>
<dbReference type="InterPro" id="IPR036396">
    <property type="entry name" value="Cyt_P450_sf"/>
</dbReference>
<comment type="cofactor">
    <cofactor evidence="1">
        <name>heme</name>
        <dbReference type="ChEBI" id="CHEBI:30413"/>
    </cofactor>
</comment>
<protein>
    <submittedName>
        <fullName evidence="4">Cytochrome P450</fullName>
    </submittedName>
</protein>
<keyword evidence="3" id="KW-0503">Monooxygenase</keyword>
<evidence type="ECO:0000313" key="5">
    <source>
        <dbReference type="Proteomes" id="UP001143304"/>
    </source>
</evidence>
<evidence type="ECO:0000313" key="4">
    <source>
        <dbReference type="EMBL" id="MCX2978468.1"/>
    </source>
</evidence>
<dbReference type="PRINTS" id="PR00359">
    <property type="entry name" value="BP450"/>
</dbReference>
<keyword evidence="3" id="KW-0408">Iron</keyword>